<accession>A0ABQ4NTQ8</accession>
<comment type="similarity">
    <text evidence="1">Belongs to the ABC transporter superfamily.</text>
</comment>
<feature type="domain" description="ABC transporter" evidence="5">
    <location>
        <begin position="15"/>
        <end position="234"/>
    </location>
</feature>
<keyword evidence="4" id="KW-0067">ATP-binding</keyword>
<dbReference type="CDD" id="cd03220">
    <property type="entry name" value="ABC_KpsT_Wzt"/>
    <property type="match status" value="1"/>
</dbReference>
<sequence>MSDIVLTCEGVSLTYKSRNGLFSSFTHKALSDVSFSINKGEVFGILGGNGSGKSSLLGIIAGVIPATTGTVIIAPDKQTSLLSLGLGFNNSLSGRDNTILSAMLNGFSQKEAKDLTYKVKEFSELADFYEQPVRTYSSGMRSKLGFATALYTDVDILLIDEVLSVGDQLFKNKAEEALLKIINNNDKTVIFVSHSAQQVKRICQQAMWLDKGKIKVIGDITDVMNCYQTNFKNIG</sequence>
<reference evidence="6 7" key="1">
    <citation type="submission" date="2021-05" db="EMBL/GenBank/DDBJ databases">
        <title>Molecular characterization for Shewanella algae harboring chromosomal blaOXA-55-like strains isolated from clinical and environment sample.</title>
        <authorList>
            <person name="Ohama Y."/>
            <person name="Aoki K."/>
            <person name="Harada S."/>
            <person name="Moriya K."/>
            <person name="Ishii Y."/>
            <person name="Tateda K."/>
        </authorList>
    </citation>
    <scope>NUCLEOTIDE SEQUENCE [LARGE SCALE GENOMIC DNA]</scope>
    <source>
        <strain evidence="6 7">LMG 23746</strain>
    </source>
</reference>
<dbReference type="PANTHER" id="PTHR46743">
    <property type="entry name" value="TEICHOIC ACIDS EXPORT ATP-BINDING PROTEIN TAGH"/>
    <property type="match status" value="1"/>
</dbReference>
<evidence type="ECO:0000313" key="6">
    <source>
        <dbReference type="EMBL" id="GIU02827.1"/>
    </source>
</evidence>
<keyword evidence="7" id="KW-1185">Reference proteome</keyword>
<dbReference type="Pfam" id="PF00005">
    <property type="entry name" value="ABC_tran"/>
    <property type="match status" value="1"/>
</dbReference>
<comment type="caution">
    <text evidence="6">The sequence shown here is derived from an EMBL/GenBank/DDBJ whole genome shotgun (WGS) entry which is preliminary data.</text>
</comment>
<dbReference type="SUPFAM" id="SSF52540">
    <property type="entry name" value="P-loop containing nucleoside triphosphate hydrolases"/>
    <property type="match status" value="1"/>
</dbReference>
<dbReference type="Proteomes" id="UP000761574">
    <property type="component" value="Unassembled WGS sequence"/>
</dbReference>
<dbReference type="Gene3D" id="3.40.50.300">
    <property type="entry name" value="P-loop containing nucleotide triphosphate hydrolases"/>
    <property type="match status" value="1"/>
</dbReference>
<dbReference type="InterPro" id="IPR015860">
    <property type="entry name" value="ABC_transpr_TagH-like"/>
</dbReference>
<keyword evidence="2" id="KW-0813">Transport</keyword>
<evidence type="ECO:0000313" key="7">
    <source>
        <dbReference type="Proteomes" id="UP000761574"/>
    </source>
</evidence>
<dbReference type="InterPro" id="IPR017871">
    <property type="entry name" value="ABC_transporter-like_CS"/>
</dbReference>
<keyword evidence="3" id="KW-0547">Nucleotide-binding</keyword>
<dbReference type="PROSITE" id="PS00211">
    <property type="entry name" value="ABC_TRANSPORTER_1"/>
    <property type="match status" value="1"/>
</dbReference>
<evidence type="ECO:0000256" key="4">
    <source>
        <dbReference type="ARBA" id="ARBA00022840"/>
    </source>
</evidence>
<dbReference type="EMBL" id="BPFB01000076">
    <property type="protein sequence ID" value="GIU02827.1"/>
    <property type="molecule type" value="Genomic_DNA"/>
</dbReference>
<organism evidence="6 7">
    <name type="scientific">Shewanella algidipiscicola</name>
    <dbReference type="NCBI Taxonomy" id="614070"/>
    <lineage>
        <taxon>Bacteria</taxon>
        <taxon>Pseudomonadati</taxon>
        <taxon>Pseudomonadota</taxon>
        <taxon>Gammaproteobacteria</taxon>
        <taxon>Alteromonadales</taxon>
        <taxon>Shewanellaceae</taxon>
        <taxon>Shewanella</taxon>
    </lineage>
</organism>
<dbReference type="PROSITE" id="PS50893">
    <property type="entry name" value="ABC_TRANSPORTER_2"/>
    <property type="match status" value="1"/>
</dbReference>
<dbReference type="InterPro" id="IPR003439">
    <property type="entry name" value="ABC_transporter-like_ATP-bd"/>
</dbReference>
<gene>
    <name evidence="6" type="ORF">TUM4630_35270</name>
</gene>
<dbReference type="SMART" id="SM00382">
    <property type="entry name" value="AAA"/>
    <property type="match status" value="1"/>
</dbReference>
<dbReference type="InterPro" id="IPR003593">
    <property type="entry name" value="AAA+_ATPase"/>
</dbReference>
<evidence type="ECO:0000259" key="5">
    <source>
        <dbReference type="PROSITE" id="PS50893"/>
    </source>
</evidence>
<dbReference type="InterPro" id="IPR050683">
    <property type="entry name" value="Bact_Polysacc_Export_ATP-bd"/>
</dbReference>
<dbReference type="RefSeq" id="WP_119977525.1">
    <property type="nucleotide sequence ID" value="NZ_BPFB01000076.1"/>
</dbReference>
<name>A0ABQ4NTQ8_9GAMM</name>
<evidence type="ECO:0000256" key="1">
    <source>
        <dbReference type="ARBA" id="ARBA00005417"/>
    </source>
</evidence>
<dbReference type="InterPro" id="IPR027417">
    <property type="entry name" value="P-loop_NTPase"/>
</dbReference>
<proteinExistence type="inferred from homology"/>
<protein>
    <recommendedName>
        <fullName evidence="5">ABC transporter domain-containing protein</fullName>
    </recommendedName>
</protein>
<dbReference type="PANTHER" id="PTHR46743:SF2">
    <property type="entry name" value="TEICHOIC ACIDS EXPORT ATP-BINDING PROTEIN TAGH"/>
    <property type="match status" value="1"/>
</dbReference>
<evidence type="ECO:0000256" key="3">
    <source>
        <dbReference type="ARBA" id="ARBA00022741"/>
    </source>
</evidence>
<evidence type="ECO:0000256" key="2">
    <source>
        <dbReference type="ARBA" id="ARBA00022448"/>
    </source>
</evidence>